<dbReference type="GO" id="GO:0016491">
    <property type="term" value="F:oxidoreductase activity"/>
    <property type="evidence" value="ECO:0007669"/>
    <property type="project" value="UniProtKB-KW"/>
</dbReference>
<name>A0A4S2C9B7_ENTHR</name>
<evidence type="ECO:0000256" key="2">
    <source>
        <dbReference type="ARBA" id="ARBA00023002"/>
    </source>
</evidence>
<dbReference type="CDD" id="cd04735">
    <property type="entry name" value="OYE_like_4_FMN"/>
    <property type="match status" value="1"/>
</dbReference>
<dbReference type="RefSeq" id="WP_010737022.1">
    <property type="nucleotide sequence ID" value="NZ_AP027299.1"/>
</dbReference>
<dbReference type="EMBL" id="CABEEP010000001">
    <property type="protein sequence ID" value="VTQ69247.1"/>
    <property type="molecule type" value="Genomic_DNA"/>
</dbReference>
<dbReference type="EC" id="1.-.-.-" evidence="3"/>
<dbReference type="GeneID" id="56786548"/>
<dbReference type="InterPro" id="IPR013785">
    <property type="entry name" value="Aldolase_TIM"/>
</dbReference>
<dbReference type="Pfam" id="PF00724">
    <property type="entry name" value="Oxidored_FMN"/>
    <property type="match status" value="1"/>
</dbReference>
<gene>
    <name evidence="3" type="ORF">NCTC12204_02438</name>
</gene>
<dbReference type="PANTHER" id="PTHR43656:SF2">
    <property type="entry name" value="BINDING OXIDOREDUCTASE, PUTATIVE (AFU_ORTHOLOGUE AFUA_2G08260)-RELATED"/>
    <property type="match status" value="1"/>
</dbReference>
<protein>
    <submittedName>
        <fullName evidence="3">Oxidoreductase</fullName>
        <ecNumber evidence="3">1.-.-.-</ecNumber>
    </submittedName>
</protein>
<keyword evidence="1" id="KW-0285">Flavoprotein</keyword>
<dbReference type="Proteomes" id="UP000352698">
    <property type="component" value="Unassembled WGS sequence"/>
</dbReference>
<organism evidence="3 4">
    <name type="scientific">Enterococcus hirae</name>
    <dbReference type="NCBI Taxonomy" id="1354"/>
    <lineage>
        <taxon>Bacteria</taxon>
        <taxon>Bacillati</taxon>
        <taxon>Bacillota</taxon>
        <taxon>Bacilli</taxon>
        <taxon>Lactobacillales</taxon>
        <taxon>Enterococcaceae</taxon>
        <taxon>Enterococcus</taxon>
    </lineage>
</organism>
<dbReference type="Gene3D" id="3.20.20.70">
    <property type="entry name" value="Aldolase class I"/>
    <property type="match status" value="1"/>
</dbReference>
<proteinExistence type="predicted"/>
<reference evidence="3 4" key="1">
    <citation type="submission" date="2019-05" db="EMBL/GenBank/DDBJ databases">
        <authorList>
            <consortium name="Pathogen Informatics"/>
        </authorList>
    </citation>
    <scope>NUCLEOTIDE SEQUENCE [LARGE SCALE GENOMIC DNA]</scope>
    <source>
        <strain evidence="3 4">NCTC12204</strain>
    </source>
</reference>
<sequence length="368" mass="41570">MANFNETITFPSGVTLPNRLMMAPMTTQLSFYNGVITEDEITYYQERSKGLGAVITGAANVQDIGKGWPGELSIAHDEMIPRLSDLAKAIKENGAKAIVQIFHGGRMTSRATLSGEQTVSASAIPAERPNAETPRALSEDEILETIKAFGEATRRAIEAGFDGVELHGANTYLIQQFFSPHSNRREDQWGGSLENRYRFIDEVVKSVFQAVETYATKPFIVGYRFSPEEFETPGIRFEDTIWLMEKLRETKLDYLHVSLSTYDRVARSEKYNEQSMLHYLHETVQGKIPLVGVGNVRNRQDVEAVLSDAELVAVGQQLLVDPEWAVKLMENRDTELVTKPFAKAYQELYLPNPLYNFLQIRYQSNTNR</sequence>
<dbReference type="SUPFAM" id="SSF51395">
    <property type="entry name" value="FMN-linked oxidoreductases"/>
    <property type="match status" value="1"/>
</dbReference>
<evidence type="ECO:0000313" key="3">
    <source>
        <dbReference type="EMBL" id="VTQ69247.1"/>
    </source>
</evidence>
<dbReference type="InterPro" id="IPR001155">
    <property type="entry name" value="OxRdtase_FMN_N"/>
</dbReference>
<accession>A0A4S2C9B7</accession>
<dbReference type="AlphaFoldDB" id="A0A4S2C9B7"/>
<dbReference type="InterPro" id="IPR051799">
    <property type="entry name" value="NADH_flavin_oxidoreductase"/>
</dbReference>
<comment type="caution">
    <text evidence="3">The sequence shown here is derived from an EMBL/GenBank/DDBJ whole genome shotgun (WGS) entry which is preliminary data.</text>
</comment>
<dbReference type="PANTHER" id="PTHR43656">
    <property type="entry name" value="BINDING OXIDOREDUCTASE, PUTATIVE (AFU_ORTHOLOGUE AFUA_2G08260)-RELATED"/>
    <property type="match status" value="1"/>
</dbReference>
<evidence type="ECO:0000313" key="4">
    <source>
        <dbReference type="Proteomes" id="UP000352698"/>
    </source>
</evidence>
<evidence type="ECO:0000256" key="1">
    <source>
        <dbReference type="ARBA" id="ARBA00022630"/>
    </source>
</evidence>
<keyword evidence="2 3" id="KW-0560">Oxidoreductase</keyword>
<dbReference type="GO" id="GO:0010181">
    <property type="term" value="F:FMN binding"/>
    <property type="evidence" value="ECO:0007669"/>
    <property type="project" value="InterPro"/>
</dbReference>